<dbReference type="KEGG" id="nio:NITINOP_1687"/>
<comment type="function">
    <text evidence="5">This protein is a positive regulator for the phosphate regulon. Transcription of this operon is positively regulated by PhoB and PhoR when phosphate is limited.</text>
</comment>
<protein>
    <recommendedName>
        <fullName evidence="1">Phosphate regulon transcriptional regulatory protein PhoB</fullName>
    </recommendedName>
</protein>
<gene>
    <name evidence="10" type="ORF">NITINOP_1687</name>
</gene>
<evidence type="ECO:0000259" key="8">
    <source>
        <dbReference type="PROSITE" id="PS50110"/>
    </source>
</evidence>
<name>A0A0S4KVY3_9BACT</name>
<dbReference type="PANTHER" id="PTHR48111:SF40">
    <property type="entry name" value="PHOSPHATE REGULON TRANSCRIPTIONAL REGULATORY PROTEIN PHOB"/>
    <property type="match status" value="1"/>
</dbReference>
<dbReference type="InterPro" id="IPR039420">
    <property type="entry name" value="WalR-like"/>
</dbReference>
<dbReference type="GO" id="GO:0005829">
    <property type="term" value="C:cytosol"/>
    <property type="evidence" value="ECO:0007669"/>
    <property type="project" value="TreeGrafter"/>
</dbReference>
<dbReference type="InterPro" id="IPR016032">
    <property type="entry name" value="Sig_transdc_resp-reg_C-effctor"/>
</dbReference>
<evidence type="ECO:0000313" key="10">
    <source>
        <dbReference type="EMBL" id="CUQ66662.1"/>
    </source>
</evidence>
<evidence type="ECO:0000256" key="5">
    <source>
        <dbReference type="ARBA" id="ARBA00024735"/>
    </source>
</evidence>
<dbReference type="InterPro" id="IPR011006">
    <property type="entry name" value="CheY-like_superfamily"/>
</dbReference>
<dbReference type="PROSITE" id="PS50110">
    <property type="entry name" value="RESPONSE_REGULATORY"/>
    <property type="match status" value="1"/>
</dbReference>
<dbReference type="STRING" id="1715989.NITINOP_1687"/>
<sequence>MFPWPFRMDAVMMQSRPSSVVAARETILIFSRSEPFVESIKRTFDTNGYQSTSVVTLGAALSAVKEPGAALIIIDRRLGDAGTIHQLRDASAAPIIAVQDAVDSCTDEECLQDYERDIDLVVCTKSPRELLARARAILRRRLPRSESHHSYQVGKVKMDVDRHEVSVGGRLVELTPKEFQILRQFLESPNRLFSRQEMLNKVWGEGYALEEHALDVHIHSLRQKIESDPARPRLIVTVRGIGYKLRG</sequence>
<keyword evidence="3" id="KW-0902">Two-component regulatory system</keyword>
<dbReference type="InterPro" id="IPR001867">
    <property type="entry name" value="OmpR/PhoB-type_DNA-bd"/>
</dbReference>
<dbReference type="Gene3D" id="1.10.10.10">
    <property type="entry name" value="Winged helix-like DNA-binding domain superfamily/Winged helix DNA-binding domain"/>
    <property type="match status" value="1"/>
</dbReference>
<organism evidence="10 11">
    <name type="scientific">Candidatus Nitrospira inopinata</name>
    <dbReference type="NCBI Taxonomy" id="1715989"/>
    <lineage>
        <taxon>Bacteria</taxon>
        <taxon>Pseudomonadati</taxon>
        <taxon>Nitrospirota</taxon>
        <taxon>Nitrospiria</taxon>
        <taxon>Nitrospirales</taxon>
        <taxon>Nitrospiraceae</taxon>
        <taxon>Nitrospira</taxon>
    </lineage>
</organism>
<dbReference type="GO" id="GO:0032993">
    <property type="term" value="C:protein-DNA complex"/>
    <property type="evidence" value="ECO:0007669"/>
    <property type="project" value="TreeGrafter"/>
</dbReference>
<evidence type="ECO:0000256" key="6">
    <source>
        <dbReference type="PROSITE-ProRule" id="PRU00169"/>
    </source>
</evidence>
<dbReference type="FunFam" id="1.10.10.10:FF:000018">
    <property type="entry name" value="DNA-binding response regulator ResD"/>
    <property type="match status" value="1"/>
</dbReference>
<dbReference type="CDD" id="cd00383">
    <property type="entry name" value="trans_reg_C"/>
    <property type="match status" value="1"/>
</dbReference>
<feature type="modified residue" description="4-aspartylphosphate" evidence="6">
    <location>
        <position position="75"/>
    </location>
</feature>
<feature type="domain" description="OmpR/PhoB-type" evidence="9">
    <location>
        <begin position="148"/>
        <end position="247"/>
    </location>
</feature>
<dbReference type="Pfam" id="PF00486">
    <property type="entry name" value="Trans_reg_C"/>
    <property type="match status" value="1"/>
</dbReference>
<evidence type="ECO:0000256" key="1">
    <source>
        <dbReference type="ARBA" id="ARBA00013332"/>
    </source>
</evidence>
<keyword evidence="2 6" id="KW-0597">Phosphoprotein</keyword>
<dbReference type="GO" id="GO:0000976">
    <property type="term" value="F:transcription cis-regulatory region binding"/>
    <property type="evidence" value="ECO:0007669"/>
    <property type="project" value="TreeGrafter"/>
</dbReference>
<dbReference type="SUPFAM" id="SSF46894">
    <property type="entry name" value="C-terminal effector domain of the bipartite response regulators"/>
    <property type="match status" value="1"/>
</dbReference>
<dbReference type="InterPro" id="IPR036388">
    <property type="entry name" value="WH-like_DNA-bd_sf"/>
</dbReference>
<evidence type="ECO:0000256" key="7">
    <source>
        <dbReference type="PROSITE-ProRule" id="PRU01091"/>
    </source>
</evidence>
<feature type="DNA-binding region" description="OmpR/PhoB-type" evidence="7">
    <location>
        <begin position="148"/>
        <end position="247"/>
    </location>
</feature>
<proteinExistence type="predicted"/>
<evidence type="ECO:0000256" key="2">
    <source>
        <dbReference type="ARBA" id="ARBA00022553"/>
    </source>
</evidence>
<evidence type="ECO:0000259" key="9">
    <source>
        <dbReference type="PROSITE" id="PS51755"/>
    </source>
</evidence>
<dbReference type="GO" id="GO:0006355">
    <property type="term" value="P:regulation of DNA-templated transcription"/>
    <property type="evidence" value="ECO:0007669"/>
    <property type="project" value="InterPro"/>
</dbReference>
<keyword evidence="11" id="KW-1185">Reference proteome</keyword>
<dbReference type="SUPFAM" id="SSF52172">
    <property type="entry name" value="CheY-like"/>
    <property type="match status" value="1"/>
</dbReference>
<reference evidence="11" key="1">
    <citation type="submission" date="2015-09" db="EMBL/GenBank/DDBJ databases">
        <authorList>
            <person name="Daims H."/>
        </authorList>
    </citation>
    <scope>NUCLEOTIDE SEQUENCE [LARGE SCALE GENOMIC DNA]</scope>
</reference>
<keyword evidence="4 7" id="KW-0238">DNA-binding</keyword>
<evidence type="ECO:0000313" key="11">
    <source>
        <dbReference type="Proteomes" id="UP000066284"/>
    </source>
</evidence>
<evidence type="ECO:0000256" key="3">
    <source>
        <dbReference type="ARBA" id="ARBA00023012"/>
    </source>
</evidence>
<dbReference type="InterPro" id="IPR001789">
    <property type="entry name" value="Sig_transdc_resp-reg_receiver"/>
</dbReference>
<evidence type="ECO:0000256" key="4">
    <source>
        <dbReference type="ARBA" id="ARBA00023125"/>
    </source>
</evidence>
<dbReference type="AlphaFoldDB" id="A0A0S4KVY3"/>
<dbReference type="Proteomes" id="UP000066284">
    <property type="component" value="Chromosome 1"/>
</dbReference>
<dbReference type="EMBL" id="LN885086">
    <property type="protein sequence ID" value="CUQ66662.1"/>
    <property type="molecule type" value="Genomic_DNA"/>
</dbReference>
<dbReference type="PROSITE" id="PS51755">
    <property type="entry name" value="OMPR_PHOB"/>
    <property type="match status" value="1"/>
</dbReference>
<accession>A0A0S4KVY3</accession>
<dbReference type="PANTHER" id="PTHR48111">
    <property type="entry name" value="REGULATOR OF RPOS"/>
    <property type="match status" value="1"/>
</dbReference>
<dbReference type="SMART" id="SM00862">
    <property type="entry name" value="Trans_reg_C"/>
    <property type="match status" value="1"/>
</dbReference>
<feature type="domain" description="Response regulatory" evidence="8">
    <location>
        <begin position="26"/>
        <end position="138"/>
    </location>
</feature>
<dbReference type="GO" id="GO:0000156">
    <property type="term" value="F:phosphorelay response regulator activity"/>
    <property type="evidence" value="ECO:0007669"/>
    <property type="project" value="TreeGrafter"/>
</dbReference>